<feature type="transmembrane region" description="Helical" evidence="7">
    <location>
        <begin position="283"/>
        <end position="304"/>
    </location>
</feature>
<keyword evidence="2" id="KW-0813">Transport</keyword>
<sequence>MDDKRPGVNAGFVTGPIALPLLRFALPLMLSLLLQALYGGVDLAVVGRFAQTESVSAVATGSQVMQAITVLITGLTMGVTVLIGKFMGAGDARAAGDVVSAQVKLFAGVAVVLTAIMVALAPQAARLMNVPEAAVAQTVSYVRVCSGGIVFITAYNAISGIFRGLGNSRSPFLFVAIACVANIVLDLLFVGGLGMAATGAALATVLAQALSVAFSLGYMRRHPLPFEVSLRAGSARSAAGILKIGSPIALQDFLNTVSFLIITSIVNSLGLIASAGIGISEKLFVFLSIVPMSFMSALSAFVAQNMGAHRPGRARLALRSALMIALALGVPVFAATHFAGGTLAALFSSDADVVAATAEYLRGSSFEYLMIPVTFCLLGYFNGREHTAFTMIQGLLASFLVRIPLSYLLSRVPGTSMWLISLAVPASSMANMALCVAYYVLLRRRERVRGEE</sequence>
<proteinExistence type="predicted"/>
<dbReference type="AlphaFoldDB" id="A0A9D1LQW4"/>
<evidence type="ECO:0000313" key="9">
    <source>
        <dbReference type="Proteomes" id="UP000824123"/>
    </source>
</evidence>
<dbReference type="PIRSF" id="PIRSF006603">
    <property type="entry name" value="DinF"/>
    <property type="match status" value="1"/>
</dbReference>
<dbReference type="PANTHER" id="PTHR43549:SF3">
    <property type="entry name" value="MULTIDRUG RESISTANCE PROTEIN YPNP-RELATED"/>
    <property type="match status" value="1"/>
</dbReference>
<dbReference type="InterPro" id="IPR048279">
    <property type="entry name" value="MdtK-like"/>
</dbReference>
<dbReference type="EMBL" id="DVNK01000025">
    <property type="protein sequence ID" value="HIU46305.1"/>
    <property type="molecule type" value="Genomic_DNA"/>
</dbReference>
<evidence type="ECO:0000256" key="5">
    <source>
        <dbReference type="ARBA" id="ARBA00022989"/>
    </source>
</evidence>
<feature type="transmembrane region" description="Helical" evidence="7">
    <location>
        <begin position="170"/>
        <end position="190"/>
    </location>
</feature>
<evidence type="ECO:0000256" key="3">
    <source>
        <dbReference type="ARBA" id="ARBA00022475"/>
    </source>
</evidence>
<accession>A0A9D1LQW4</accession>
<dbReference type="Pfam" id="PF01554">
    <property type="entry name" value="MatE"/>
    <property type="match status" value="2"/>
</dbReference>
<evidence type="ECO:0000256" key="2">
    <source>
        <dbReference type="ARBA" id="ARBA00022448"/>
    </source>
</evidence>
<evidence type="ECO:0000313" key="8">
    <source>
        <dbReference type="EMBL" id="HIU46305.1"/>
    </source>
</evidence>
<feature type="transmembrane region" description="Helical" evidence="7">
    <location>
        <begin position="417"/>
        <end position="441"/>
    </location>
</feature>
<evidence type="ECO:0000256" key="4">
    <source>
        <dbReference type="ARBA" id="ARBA00022692"/>
    </source>
</evidence>
<feature type="transmembrane region" description="Helical" evidence="7">
    <location>
        <begin position="64"/>
        <end position="84"/>
    </location>
</feature>
<evidence type="ECO:0000256" key="1">
    <source>
        <dbReference type="ARBA" id="ARBA00004651"/>
    </source>
</evidence>
<dbReference type="CDD" id="cd13138">
    <property type="entry name" value="MATE_yoeA_like"/>
    <property type="match status" value="1"/>
</dbReference>
<organism evidence="8 9">
    <name type="scientific">Candidatus Fimadaptatus faecigallinarum</name>
    <dbReference type="NCBI Taxonomy" id="2840814"/>
    <lineage>
        <taxon>Bacteria</taxon>
        <taxon>Bacillati</taxon>
        <taxon>Bacillota</taxon>
        <taxon>Clostridia</taxon>
        <taxon>Eubacteriales</taxon>
        <taxon>Candidatus Fimadaptatus</taxon>
    </lineage>
</organism>
<feature type="transmembrane region" description="Helical" evidence="7">
    <location>
        <begin position="253"/>
        <end position="277"/>
    </location>
</feature>
<keyword evidence="3" id="KW-1003">Cell membrane</keyword>
<feature type="transmembrane region" description="Helical" evidence="7">
    <location>
        <begin position="360"/>
        <end position="381"/>
    </location>
</feature>
<feature type="transmembrane region" description="Helical" evidence="7">
    <location>
        <begin position="140"/>
        <end position="158"/>
    </location>
</feature>
<keyword evidence="6 7" id="KW-0472">Membrane</keyword>
<feature type="transmembrane region" description="Helical" evidence="7">
    <location>
        <begin position="21"/>
        <end position="41"/>
    </location>
</feature>
<evidence type="ECO:0000256" key="7">
    <source>
        <dbReference type="SAM" id="Phobius"/>
    </source>
</evidence>
<reference evidence="8" key="1">
    <citation type="submission" date="2020-10" db="EMBL/GenBank/DDBJ databases">
        <authorList>
            <person name="Gilroy R."/>
        </authorList>
    </citation>
    <scope>NUCLEOTIDE SEQUENCE</scope>
    <source>
        <strain evidence="8">ChiSxjej2B14-8506</strain>
    </source>
</reference>
<dbReference type="Proteomes" id="UP000824123">
    <property type="component" value="Unassembled WGS sequence"/>
</dbReference>
<dbReference type="PANTHER" id="PTHR43549">
    <property type="entry name" value="MULTIDRUG RESISTANCE PROTEIN YPNP-RELATED"/>
    <property type="match status" value="1"/>
</dbReference>
<dbReference type="NCBIfam" id="TIGR00797">
    <property type="entry name" value="matE"/>
    <property type="match status" value="1"/>
</dbReference>
<dbReference type="InterPro" id="IPR002528">
    <property type="entry name" value="MATE_fam"/>
</dbReference>
<feature type="transmembrane region" description="Helical" evidence="7">
    <location>
        <begin position="316"/>
        <end position="340"/>
    </location>
</feature>
<keyword evidence="5 7" id="KW-1133">Transmembrane helix</keyword>
<dbReference type="GO" id="GO:0042910">
    <property type="term" value="F:xenobiotic transmembrane transporter activity"/>
    <property type="evidence" value="ECO:0007669"/>
    <property type="project" value="InterPro"/>
</dbReference>
<evidence type="ECO:0000256" key="6">
    <source>
        <dbReference type="ARBA" id="ARBA00023136"/>
    </source>
</evidence>
<reference evidence="8" key="2">
    <citation type="journal article" date="2021" name="PeerJ">
        <title>Extensive microbial diversity within the chicken gut microbiome revealed by metagenomics and culture.</title>
        <authorList>
            <person name="Gilroy R."/>
            <person name="Ravi A."/>
            <person name="Getino M."/>
            <person name="Pursley I."/>
            <person name="Horton D.L."/>
            <person name="Alikhan N.F."/>
            <person name="Baker D."/>
            <person name="Gharbi K."/>
            <person name="Hall N."/>
            <person name="Watson M."/>
            <person name="Adriaenssens E.M."/>
            <person name="Foster-Nyarko E."/>
            <person name="Jarju S."/>
            <person name="Secka A."/>
            <person name="Antonio M."/>
            <person name="Oren A."/>
            <person name="Chaudhuri R.R."/>
            <person name="La Ragione R."/>
            <person name="Hildebrand F."/>
            <person name="Pallen M.J."/>
        </authorList>
    </citation>
    <scope>NUCLEOTIDE SEQUENCE</scope>
    <source>
        <strain evidence="8">ChiSxjej2B14-8506</strain>
    </source>
</reference>
<feature type="transmembrane region" description="Helical" evidence="7">
    <location>
        <begin position="388"/>
        <end position="405"/>
    </location>
</feature>
<feature type="transmembrane region" description="Helical" evidence="7">
    <location>
        <begin position="105"/>
        <end position="125"/>
    </location>
</feature>
<comment type="subcellular location">
    <subcellularLocation>
        <location evidence="1">Cell membrane</location>
        <topology evidence="1">Multi-pass membrane protein</topology>
    </subcellularLocation>
</comment>
<protein>
    <submittedName>
        <fullName evidence="8">MATE family efflux transporter</fullName>
    </submittedName>
</protein>
<comment type="caution">
    <text evidence="8">The sequence shown here is derived from an EMBL/GenBank/DDBJ whole genome shotgun (WGS) entry which is preliminary data.</text>
</comment>
<dbReference type="GO" id="GO:0015297">
    <property type="term" value="F:antiporter activity"/>
    <property type="evidence" value="ECO:0007669"/>
    <property type="project" value="InterPro"/>
</dbReference>
<keyword evidence="4 7" id="KW-0812">Transmembrane</keyword>
<dbReference type="InterPro" id="IPR052031">
    <property type="entry name" value="Membrane_Transporter-Flippase"/>
</dbReference>
<gene>
    <name evidence="8" type="ORF">IAC59_03485</name>
</gene>
<dbReference type="GO" id="GO:0005886">
    <property type="term" value="C:plasma membrane"/>
    <property type="evidence" value="ECO:0007669"/>
    <property type="project" value="UniProtKB-SubCell"/>
</dbReference>
<name>A0A9D1LQW4_9FIRM</name>